<dbReference type="InterPro" id="IPR010730">
    <property type="entry name" value="HET"/>
</dbReference>
<sequence length="715" mass="80169">MLTGKQTCCSSAYLQPLPFWRLPCLGSSTRLATGISTAKSYSFATLLADMSSQPMTVITISGQRSPNREAVSASEIFPGVDPQALEVPRDTPKLEYGHLPNSTSFRLLQILSDGGQDILRCRMFDADLAAQDTPRYIALSYTWHEESLPNIFRPVLINETYLNISLNLWNFLQNYRHTAGERIIWIDQICINQDDQDERVQQIGQMCAIYERASMDLFWIGEPDEHTEDVMDMLVSLNRLEMSHSASGNQRPDLDALLNPIYMHVVGLPVYPSPKWGALMHFISRSAFERAWIIQEIAVSRNASIFCGLLMLPFDVLGRAATFLVESSWIKHLHDEYKVSGAAGFLTGMMNCRVRHQEGERQSLDLLLASTRRFKATMPVDKIFALMNLAESRRSEPLPPLLRPDYRKSVVEVFRDVTLHLISQGSLDLLSGIEDVKFRHFHQLPSWVPDYSVHQVVSILCMPPRSGNLTLYAAATGRQVEARYSSADPNTLVLSACRFDTIERIAPLADQASQIRLENWGSMLDFGARYPSVNGESDTMIDAFWRTLIGNIGLGTYEYPVPQEWIQHFAAFASQAKEELSQYLASSHATPREEGETSSLTPGIDSILGALRNVFPPNGTPGKDTGRFESTMHHIAWSRRLFVTKAGYMGLAPPSAQHGDIVVLLSGGRVPFITRKDSSDSSEHYHIVGKAYVHGIMDGELLSIMDSKWVDLSFR</sequence>
<gene>
    <name evidence="2" type="ORF">B0J15DRAFT_515843</name>
</gene>
<dbReference type="Proteomes" id="UP000736672">
    <property type="component" value="Unassembled WGS sequence"/>
</dbReference>
<dbReference type="PANTHER" id="PTHR24148:SF64">
    <property type="entry name" value="HETEROKARYON INCOMPATIBILITY DOMAIN-CONTAINING PROTEIN"/>
    <property type="match status" value="1"/>
</dbReference>
<evidence type="ECO:0000313" key="2">
    <source>
        <dbReference type="EMBL" id="KAH7243128.1"/>
    </source>
</evidence>
<evidence type="ECO:0000259" key="1">
    <source>
        <dbReference type="Pfam" id="PF06985"/>
    </source>
</evidence>
<dbReference type="EMBL" id="JAGTJS010000019">
    <property type="protein sequence ID" value="KAH7243128.1"/>
    <property type="molecule type" value="Genomic_DNA"/>
</dbReference>
<keyword evidence="3" id="KW-1185">Reference proteome</keyword>
<dbReference type="Pfam" id="PF26639">
    <property type="entry name" value="Het-6_barrel"/>
    <property type="match status" value="1"/>
</dbReference>
<dbReference type="Pfam" id="PF06985">
    <property type="entry name" value="HET"/>
    <property type="match status" value="1"/>
</dbReference>
<dbReference type="OrthoDB" id="3548654at2759"/>
<evidence type="ECO:0000313" key="3">
    <source>
        <dbReference type="Proteomes" id="UP000736672"/>
    </source>
</evidence>
<dbReference type="PANTHER" id="PTHR24148">
    <property type="entry name" value="ANKYRIN REPEAT DOMAIN-CONTAINING PROTEIN 39 HOMOLOG-RELATED"/>
    <property type="match status" value="1"/>
</dbReference>
<proteinExistence type="predicted"/>
<dbReference type="AlphaFoldDB" id="A0A9P9GR02"/>
<dbReference type="InterPro" id="IPR052895">
    <property type="entry name" value="HetReg/Transcr_Mod"/>
</dbReference>
<comment type="caution">
    <text evidence="2">The sequence shown here is derived from an EMBL/GenBank/DDBJ whole genome shotgun (WGS) entry which is preliminary data.</text>
</comment>
<name>A0A9P9GR02_FUSSL</name>
<feature type="domain" description="Heterokaryon incompatibility" evidence="1">
    <location>
        <begin position="136"/>
        <end position="296"/>
    </location>
</feature>
<reference evidence="2" key="1">
    <citation type="journal article" date="2021" name="Nat. Commun.">
        <title>Genetic determinants of endophytism in the Arabidopsis root mycobiome.</title>
        <authorList>
            <person name="Mesny F."/>
            <person name="Miyauchi S."/>
            <person name="Thiergart T."/>
            <person name="Pickel B."/>
            <person name="Atanasova L."/>
            <person name="Karlsson M."/>
            <person name="Huettel B."/>
            <person name="Barry K.W."/>
            <person name="Haridas S."/>
            <person name="Chen C."/>
            <person name="Bauer D."/>
            <person name="Andreopoulos W."/>
            <person name="Pangilinan J."/>
            <person name="LaButti K."/>
            <person name="Riley R."/>
            <person name="Lipzen A."/>
            <person name="Clum A."/>
            <person name="Drula E."/>
            <person name="Henrissat B."/>
            <person name="Kohler A."/>
            <person name="Grigoriev I.V."/>
            <person name="Martin F.M."/>
            <person name="Hacquard S."/>
        </authorList>
    </citation>
    <scope>NUCLEOTIDE SEQUENCE</scope>
    <source>
        <strain evidence="2">FSSC 5 MPI-SDFR-AT-0091</strain>
    </source>
</reference>
<accession>A0A9P9GR02</accession>
<organism evidence="2 3">
    <name type="scientific">Fusarium solani</name>
    <name type="common">Filamentous fungus</name>
    <dbReference type="NCBI Taxonomy" id="169388"/>
    <lineage>
        <taxon>Eukaryota</taxon>
        <taxon>Fungi</taxon>
        <taxon>Dikarya</taxon>
        <taxon>Ascomycota</taxon>
        <taxon>Pezizomycotina</taxon>
        <taxon>Sordariomycetes</taxon>
        <taxon>Hypocreomycetidae</taxon>
        <taxon>Hypocreales</taxon>
        <taxon>Nectriaceae</taxon>
        <taxon>Fusarium</taxon>
        <taxon>Fusarium solani species complex</taxon>
    </lineage>
</organism>
<protein>
    <submittedName>
        <fullName evidence="2">Heterokaryon incompatibility protein-domain-containing protein</fullName>
    </submittedName>
</protein>